<protein>
    <submittedName>
        <fullName evidence="1">Structural protein</fullName>
    </submittedName>
</protein>
<sequence length="173" mass="20088">MNDVDQDLLHAIETNNSDDVIEHFGIKGMKWGFRRSLSKLPQSRTRRARKESKAARKAWNMKYHKRHSMTERDLQAATRRLRMENDFAEQVRRANQIADTRKPKKEHGKFAKAFGKSVMNSVVDSGVKTLTNDLMRRTSDDYTPFTNRVLSEGRKLAEEHQGAINKVRGIWGF</sequence>
<reference evidence="1" key="1">
    <citation type="journal article" date="2021" name="Proc. Natl. Acad. Sci. U.S.A.">
        <title>A Catalog of Tens of Thousands of Viruses from Human Metagenomes Reveals Hidden Associations with Chronic Diseases.</title>
        <authorList>
            <person name="Tisza M.J."/>
            <person name="Buck C.B."/>
        </authorList>
    </citation>
    <scope>NUCLEOTIDE SEQUENCE</scope>
    <source>
        <strain evidence="1">CtYBm1</strain>
    </source>
</reference>
<organism evidence="1">
    <name type="scientific">Siphoviridae sp. ctYBm1</name>
    <dbReference type="NCBI Taxonomy" id="2826374"/>
    <lineage>
        <taxon>Viruses</taxon>
        <taxon>Duplodnaviria</taxon>
        <taxon>Heunggongvirae</taxon>
        <taxon>Uroviricota</taxon>
        <taxon>Caudoviricetes</taxon>
    </lineage>
</organism>
<dbReference type="EMBL" id="BK014726">
    <property type="protein sequence ID" value="DAD72778.1"/>
    <property type="molecule type" value="Genomic_DNA"/>
</dbReference>
<dbReference type="Pfam" id="PF23847">
    <property type="entry name" value="DUF7211"/>
    <property type="match status" value="1"/>
</dbReference>
<proteinExistence type="predicted"/>
<name>A0A8S5LS63_9CAUD</name>
<accession>A0A8S5LS63</accession>
<evidence type="ECO:0000313" key="1">
    <source>
        <dbReference type="EMBL" id="DAD72778.1"/>
    </source>
</evidence>
<dbReference type="InterPro" id="IPR055635">
    <property type="entry name" value="DUF7211"/>
</dbReference>